<feature type="transmembrane region" description="Helical" evidence="8">
    <location>
        <begin position="304"/>
        <end position="329"/>
    </location>
</feature>
<dbReference type="PANTHER" id="PTHR42718">
    <property type="entry name" value="MAJOR FACILITATOR SUPERFAMILY MULTIDRUG TRANSPORTER MFSC"/>
    <property type="match status" value="1"/>
</dbReference>
<dbReference type="CDD" id="cd17320">
    <property type="entry name" value="MFS_MdfA_MDR_like"/>
    <property type="match status" value="1"/>
</dbReference>
<feature type="transmembrane region" description="Helical" evidence="8">
    <location>
        <begin position="215"/>
        <end position="236"/>
    </location>
</feature>
<dbReference type="Gene3D" id="1.20.1720.10">
    <property type="entry name" value="Multidrug resistance protein D"/>
    <property type="match status" value="1"/>
</dbReference>
<keyword evidence="4" id="KW-1003">Cell membrane</keyword>
<feature type="transmembrane region" description="Helical" evidence="8">
    <location>
        <begin position="102"/>
        <end position="123"/>
    </location>
</feature>
<dbReference type="PROSITE" id="PS00216">
    <property type="entry name" value="SUGAR_TRANSPORT_1"/>
    <property type="match status" value="1"/>
</dbReference>
<dbReference type="SUPFAM" id="SSF103473">
    <property type="entry name" value="MFS general substrate transporter"/>
    <property type="match status" value="1"/>
</dbReference>
<dbReference type="InterPro" id="IPR004812">
    <property type="entry name" value="Efflux_drug-R_Bcr/CmlA"/>
</dbReference>
<feature type="transmembrane region" description="Helical" evidence="8">
    <location>
        <begin position="77"/>
        <end position="96"/>
    </location>
</feature>
<dbReference type="InterPro" id="IPR011701">
    <property type="entry name" value="MFS"/>
</dbReference>
<feature type="transmembrane region" description="Helical" evidence="8">
    <location>
        <begin position="278"/>
        <end position="298"/>
    </location>
</feature>
<evidence type="ECO:0000256" key="6">
    <source>
        <dbReference type="ARBA" id="ARBA00022989"/>
    </source>
</evidence>
<keyword evidence="3 8" id="KW-0813">Transport</keyword>
<keyword evidence="8" id="KW-0997">Cell inner membrane</keyword>
<accession>A0ABY8AVX4</accession>
<evidence type="ECO:0000256" key="2">
    <source>
        <dbReference type="ARBA" id="ARBA00006236"/>
    </source>
</evidence>
<feature type="transmembrane region" description="Helical" evidence="8">
    <location>
        <begin position="336"/>
        <end position="359"/>
    </location>
</feature>
<sequence length="394" mass="42912">MNPICWTEKQSLFRLFPLIISISFAMDVFVPSIPEMSLFFKTDSATMQASLYVFMLTVALGQLLVGPLADHFGRRPMALGTAFLFFIGSFLATQATSVSILIIARIIQACGACGTYLLCFIIVRDNFSTNACARLFSILAGTNSMVASSAPVIGGILLDATHDWHSGFYFLSVLGLLMTIVAFRYIPSYNHPKSSQFRLSNAIKQLMDNPDFRRYTLVAAACLLGLYLFCALSPGLLITQLHLSGIEYGLWFGLNAMTVFVANMIAARLTYVYPLEKIVFWGLILMILSCFFMIVLNLQQCSILSFMLPMLCLTLGIGISMGTATALAIKDFKQQAGIATAVLGACQFGLAGLIGILVAKLTPGALNLAIPVLCFSLLGLTRVTKLSFKLRSNP</sequence>
<organism evidence="10 11">
    <name type="scientific">Legionella cardiaca</name>
    <dbReference type="NCBI Taxonomy" id="1071983"/>
    <lineage>
        <taxon>Bacteria</taxon>
        <taxon>Pseudomonadati</taxon>
        <taxon>Pseudomonadota</taxon>
        <taxon>Gammaproteobacteria</taxon>
        <taxon>Legionellales</taxon>
        <taxon>Legionellaceae</taxon>
        <taxon>Legionella</taxon>
    </lineage>
</organism>
<keyword evidence="7 8" id="KW-0472">Membrane</keyword>
<evidence type="ECO:0000256" key="5">
    <source>
        <dbReference type="ARBA" id="ARBA00022692"/>
    </source>
</evidence>
<keyword evidence="6 8" id="KW-1133">Transmembrane helix</keyword>
<dbReference type="InterPro" id="IPR005829">
    <property type="entry name" value="Sugar_transporter_CS"/>
</dbReference>
<gene>
    <name evidence="10" type="ORF">PXX05_00460</name>
</gene>
<evidence type="ECO:0000313" key="10">
    <source>
        <dbReference type="EMBL" id="WED43282.1"/>
    </source>
</evidence>
<evidence type="ECO:0000256" key="3">
    <source>
        <dbReference type="ARBA" id="ARBA00022448"/>
    </source>
</evidence>
<feature type="transmembrane region" description="Helical" evidence="8">
    <location>
        <begin position="164"/>
        <end position="186"/>
    </location>
</feature>
<feature type="transmembrane region" description="Helical" evidence="8">
    <location>
        <begin position="12"/>
        <end position="33"/>
    </location>
</feature>
<evidence type="ECO:0000256" key="4">
    <source>
        <dbReference type="ARBA" id="ARBA00022475"/>
    </source>
</evidence>
<feature type="transmembrane region" description="Helical" evidence="8">
    <location>
        <begin position="365"/>
        <end position="383"/>
    </location>
</feature>
<dbReference type="EMBL" id="CP119078">
    <property type="protein sequence ID" value="WED43282.1"/>
    <property type="molecule type" value="Genomic_DNA"/>
</dbReference>
<feature type="transmembrane region" description="Helical" evidence="8">
    <location>
        <begin position="135"/>
        <end position="158"/>
    </location>
</feature>
<evidence type="ECO:0000256" key="8">
    <source>
        <dbReference type="RuleBase" id="RU365088"/>
    </source>
</evidence>
<feature type="transmembrane region" description="Helical" evidence="8">
    <location>
        <begin position="248"/>
        <end position="266"/>
    </location>
</feature>
<dbReference type="PROSITE" id="PS50850">
    <property type="entry name" value="MFS"/>
    <property type="match status" value="1"/>
</dbReference>
<evidence type="ECO:0000259" key="9">
    <source>
        <dbReference type="PROSITE" id="PS50850"/>
    </source>
</evidence>
<comment type="subcellular location">
    <subcellularLocation>
        <location evidence="8">Cell inner membrane</location>
        <topology evidence="8">Multi-pass membrane protein</topology>
    </subcellularLocation>
    <subcellularLocation>
        <location evidence="1">Cell membrane</location>
        <topology evidence="1">Multi-pass membrane protein</topology>
    </subcellularLocation>
</comment>
<dbReference type="InterPro" id="IPR036259">
    <property type="entry name" value="MFS_trans_sf"/>
</dbReference>
<keyword evidence="11" id="KW-1185">Reference proteome</keyword>
<evidence type="ECO:0000256" key="7">
    <source>
        <dbReference type="ARBA" id="ARBA00023136"/>
    </source>
</evidence>
<protein>
    <recommendedName>
        <fullName evidence="8">Bcr/CflA family efflux transporter</fullName>
    </recommendedName>
</protein>
<evidence type="ECO:0000313" key="11">
    <source>
        <dbReference type="Proteomes" id="UP001222087"/>
    </source>
</evidence>
<dbReference type="Pfam" id="PF07690">
    <property type="entry name" value="MFS_1"/>
    <property type="match status" value="1"/>
</dbReference>
<reference evidence="10 11" key="1">
    <citation type="submission" date="2023-02" db="EMBL/GenBank/DDBJ databases">
        <title>Genome Sequence of L. cardiaca H63T.</title>
        <authorList>
            <person name="Lopez A.E."/>
            <person name="Cianciotto N.P."/>
        </authorList>
    </citation>
    <scope>NUCLEOTIDE SEQUENCE [LARGE SCALE GENOMIC DNA]</scope>
    <source>
        <strain evidence="10 11">H63</strain>
    </source>
</reference>
<keyword evidence="5 8" id="KW-0812">Transmembrane</keyword>
<dbReference type="InterPro" id="IPR020846">
    <property type="entry name" value="MFS_dom"/>
</dbReference>
<dbReference type="RefSeq" id="WP_275089095.1">
    <property type="nucleotide sequence ID" value="NZ_CP119078.1"/>
</dbReference>
<dbReference type="NCBIfam" id="TIGR00710">
    <property type="entry name" value="efflux_Bcr_CflA"/>
    <property type="match status" value="1"/>
</dbReference>
<dbReference type="PANTHER" id="PTHR42718:SF9">
    <property type="entry name" value="MAJOR FACILITATOR SUPERFAMILY MULTIDRUG TRANSPORTER MFSC"/>
    <property type="match status" value="1"/>
</dbReference>
<comment type="similarity">
    <text evidence="2 8">Belongs to the major facilitator superfamily. Bcr/CmlA family.</text>
</comment>
<proteinExistence type="inferred from homology"/>
<evidence type="ECO:0000256" key="1">
    <source>
        <dbReference type="ARBA" id="ARBA00004651"/>
    </source>
</evidence>
<dbReference type="Proteomes" id="UP001222087">
    <property type="component" value="Chromosome"/>
</dbReference>
<feature type="transmembrane region" description="Helical" evidence="8">
    <location>
        <begin position="45"/>
        <end position="65"/>
    </location>
</feature>
<name>A0ABY8AVX4_9GAMM</name>
<feature type="domain" description="Major facilitator superfamily (MFS) profile" evidence="9">
    <location>
        <begin position="11"/>
        <end position="394"/>
    </location>
</feature>